<proteinExistence type="predicted"/>
<feature type="region of interest" description="Disordered" evidence="2">
    <location>
        <begin position="142"/>
        <end position="165"/>
    </location>
</feature>
<feature type="compositionally biased region" description="Polar residues" evidence="2">
    <location>
        <begin position="146"/>
        <end position="165"/>
    </location>
</feature>
<sequence precursor="true">MHLPSARLFALTVVTLHFAQAASAQTLWYSDLNAARKVAMETNRPILCHFGAEWCGPCQLMEREVFPTQQVREKLGSSVVGVKIDVNQRPELARRFGVHQFPMDLFLEPNGTQLLRTTGFKSTSEYVALMMRANTRYSDLLAQRQPKPSTSPEIAADQSESTIRPAGQQSVMLDGYCPVTLWKTRRWEKGNSRWQVEFKGQVFHMASEQERDDFRLTPDRYTPQFLGCDPVIAWETDRAVPGDTRFGAFYDEQLYLFSSDDNRKRFKSEPDRYVQAEVVLSVDQIERVIK</sequence>
<dbReference type="PROSITE" id="PS51352">
    <property type="entry name" value="THIOREDOXIN_2"/>
    <property type="match status" value="1"/>
</dbReference>
<keyword evidence="6" id="KW-1185">Reference proteome</keyword>
<gene>
    <name evidence="5" type="primary">trxA_4</name>
    <name evidence="5" type="ORF">KOR42_25610</name>
</gene>
<feature type="chain" id="PRO_5023113864" evidence="3">
    <location>
        <begin position="25"/>
        <end position="290"/>
    </location>
</feature>
<evidence type="ECO:0000259" key="4">
    <source>
        <dbReference type="PROSITE" id="PS51352"/>
    </source>
</evidence>
<dbReference type="SUPFAM" id="SSF52833">
    <property type="entry name" value="Thioredoxin-like"/>
    <property type="match status" value="1"/>
</dbReference>
<feature type="signal peptide" evidence="3">
    <location>
        <begin position="1"/>
        <end position="24"/>
    </location>
</feature>
<keyword evidence="1 3" id="KW-0732">Signal</keyword>
<organism evidence="5 6">
    <name type="scientific">Thalassoglobus neptunius</name>
    <dbReference type="NCBI Taxonomy" id="1938619"/>
    <lineage>
        <taxon>Bacteria</taxon>
        <taxon>Pseudomonadati</taxon>
        <taxon>Planctomycetota</taxon>
        <taxon>Planctomycetia</taxon>
        <taxon>Planctomycetales</taxon>
        <taxon>Planctomycetaceae</taxon>
        <taxon>Thalassoglobus</taxon>
    </lineage>
</organism>
<accession>A0A5C5WYS6</accession>
<evidence type="ECO:0000256" key="3">
    <source>
        <dbReference type="SAM" id="SignalP"/>
    </source>
</evidence>
<dbReference type="InterPro" id="IPR013766">
    <property type="entry name" value="Thioredoxin_domain"/>
</dbReference>
<name>A0A5C5WYS6_9PLAN</name>
<dbReference type="Proteomes" id="UP000317243">
    <property type="component" value="Unassembled WGS sequence"/>
</dbReference>
<dbReference type="RefSeq" id="WP_146510097.1">
    <property type="nucleotide sequence ID" value="NZ_SIHI01000002.1"/>
</dbReference>
<evidence type="ECO:0000313" key="5">
    <source>
        <dbReference type="EMBL" id="TWT55750.1"/>
    </source>
</evidence>
<dbReference type="InterPro" id="IPR051099">
    <property type="entry name" value="AGR/TXD"/>
</dbReference>
<evidence type="ECO:0000256" key="1">
    <source>
        <dbReference type="ARBA" id="ARBA00022729"/>
    </source>
</evidence>
<dbReference type="InterPro" id="IPR036249">
    <property type="entry name" value="Thioredoxin-like_sf"/>
</dbReference>
<feature type="domain" description="Thioredoxin" evidence="4">
    <location>
        <begin position="16"/>
        <end position="135"/>
    </location>
</feature>
<dbReference type="OrthoDB" id="244344at2"/>
<dbReference type="PANTHER" id="PTHR15337:SF11">
    <property type="entry name" value="THIOREDOXIN DOMAIN-CONTAINING PROTEIN"/>
    <property type="match status" value="1"/>
</dbReference>
<dbReference type="AlphaFoldDB" id="A0A5C5WYS6"/>
<dbReference type="Pfam" id="PF13899">
    <property type="entry name" value="Thioredoxin_7"/>
    <property type="match status" value="1"/>
</dbReference>
<dbReference type="PANTHER" id="PTHR15337">
    <property type="entry name" value="ANTERIOR GRADIENT PROTEIN-RELATED"/>
    <property type="match status" value="1"/>
</dbReference>
<evidence type="ECO:0000313" key="6">
    <source>
        <dbReference type="Proteomes" id="UP000317243"/>
    </source>
</evidence>
<comment type="caution">
    <text evidence="5">The sequence shown here is derived from an EMBL/GenBank/DDBJ whole genome shotgun (WGS) entry which is preliminary data.</text>
</comment>
<dbReference type="EMBL" id="SIHI01000002">
    <property type="protein sequence ID" value="TWT55750.1"/>
    <property type="molecule type" value="Genomic_DNA"/>
</dbReference>
<protein>
    <submittedName>
        <fullName evidence="5">Thioredoxin</fullName>
    </submittedName>
</protein>
<evidence type="ECO:0000256" key="2">
    <source>
        <dbReference type="SAM" id="MobiDB-lite"/>
    </source>
</evidence>
<dbReference type="Gene3D" id="3.40.30.10">
    <property type="entry name" value="Glutaredoxin"/>
    <property type="match status" value="1"/>
</dbReference>
<reference evidence="5 6" key="1">
    <citation type="submission" date="2019-02" db="EMBL/GenBank/DDBJ databases">
        <title>Deep-cultivation of Planctomycetes and their phenomic and genomic characterization uncovers novel biology.</title>
        <authorList>
            <person name="Wiegand S."/>
            <person name="Jogler M."/>
            <person name="Boedeker C."/>
            <person name="Pinto D."/>
            <person name="Vollmers J."/>
            <person name="Rivas-Marin E."/>
            <person name="Kohn T."/>
            <person name="Peeters S.H."/>
            <person name="Heuer A."/>
            <person name="Rast P."/>
            <person name="Oberbeckmann S."/>
            <person name="Bunk B."/>
            <person name="Jeske O."/>
            <person name="Meyerdierks A."/>
            <person name="Storesund J.E."/>
            <person name="Kallscheuer N."/>
            <person name="Luecker S."/>
            <person name="Lage O.M."/>
            <person name="Pohl T."/>
            <person name="Merkel B.J."/>
            <person name="Hornburger P."/>
            <person name="Mueller R.-W."/>
            <person name="Bruemmer F."/>
            <person name="Labrenz M."/>
            <person name="Spormann A.M."/>
            <person name="Op Den Camp H."/>
            <person name="Overmann J."/>
            <person name="Amann R."/>
            <person name="Jetten M.S.M."/>
            <person name="Mascher T."/>
            <person name="Medema M.H."/>
            <person name="Devos D.P."/>
            <person name="Kaster A.-K."/>
            <person name="Ovreas L."/>
            <person name="Rohde M."/>
            <person name="Galperin M.Y."/>
            <person name="Jogler C."/>
        </authorList>
    </citation>
    <scope>NUCLEOTIDE SEQUENCE [LARGE SCALE GENOMIC DNA]</scope>
    <source>
        <strain evidence="5 6">KOR42</strain>
    </source>
</reference>
<dbReference type="CDD" id="cd02947">
    <property type="entry name" value="TRX_family"/>
    <property type="match status" value="1"/>
</dbReference>